<comment type="caution">
    <text evidence="1">The sequence shown here is derived from an EMBL/GenBank/DDBJ whole genome shotgun (WGS) entry which is preliminary data.</text>
</comment>
<reference evidence="1" key="1">
    <citation type="journal article" date="2014" name="Front. Microbiol.">
        <title>High frequency of phylogenetically diverse reductive dehalogenase-homologous genes in deep subseafloor sedimentary metagenomes.</title>
        <authorList>
            <person name="Kawai M."/>
            <person name="Futagami T."/>
            <person name="Toyoda A."/>
            <person name="Takaki Y."/>
            <person name="Nishi S."/>
            <person name="Hori S."/>
            <person name="Arai W."/>
            <person name="Tsubouchi T."/>
            <person name="Morono Y."/>
            <person name="Uchiyama I."/>
            <person name="Ito T."/>
            <person name="Fujiyama A."/>
            <person name="Inagaki F."/>
            <person name="Takami H."/>
        </authorList>
    </citation>
    <scope>NUCLEOTIDE SEQUENCE</scope>
    <source>
        <strain evidence="1">Expedition CK06-06</strain>
    </source>
</reference>
<gene>
    <name evidence="1" type="ORF">S01H1_38763</name>
</gene>
<evidence type="ECO:0000313" key="1">
    <source>
        <dbReference type="EMBL" id="GAG07643.1"/>
    </source>
</evidence>
<accession>X0V580</accession>
<proteinExistence type="predicted"/>
<feature type="non-terminal residue" evidence="1">
    <location>
        <position position="214"/>
    </location>
</feature>
<sequence length="214" mass="24171">MAKTLPKKKYLELKKKLHNHRKRARVSFVASHKKAAQWLVEKQLHLPDVKSSTKLLTSASLFGTLLLSTGNYQAKLLPSANLEEKLETGMTSGKEINNILQEDLDKLLVSESIGRLDSKLQEEICRIIEKVLGVDACFDLEGIKLNHAYGWIGYEQHLKRFPGDTLTGHDEEQGAGIAPGLGGWGYFTKSRVEMTEEIIQREKYYVAVQTLYMP</sequence>
<dbReference type="AlphaFoldDB" id="X0V580"/>
<name>X0V580_9ZZZZ</name>
<organism evidence="1">
    <name type="scientific">marine sediment metagenome</name>
    <dbReference type="NCBI Taxonomy" id="412755"/>
    <lineage>
        <taxon>unclassified sequences</taxon>
        <taxon>metagenomes</taxon>
        <taxon>ecological metagenomes</taxon>
    </lineage>
</organism>
<protein>
    <submittedName>
        <fullName evidence="1">Uncharacterized protein</fullName>
    </submittedName>
</protein>
<dbReference type="EMBL" id="BARS01024418">
    <property type="protein sequence ID" value="GAG07643.1"/>
    <property type="molecule type" value="Genomic_DNA"/>
</dbReference>